<gene>
    <name evidence="2" type="ORF">CCR75_002279</name>
</gene>
<dbReference type="GeneID" id="94346048"/>
<sequence length="92" mass="9808">MRTTFFLTVVIAMFCACITAIETLEGPTTTGREPNSADATPTVVARALRGAVAFNEDRLDLEGLTNSVATLFDGALHEINPELVRTAKALTP</sequence>
<dbReference type="KEGG" id="blac:94346048"/>
<dbReference type="EMBL" id="SHOA02000005">
    <property type="protein sequence ID" value="TDH69523.1"/>
    <property type="molecule type" value="Genomic_DNA"/>
</dbReference>
<keyword evidence="1" id="KW-0732">Signal</keyword>
<organism evidence="2 3">
    <name type="scientific">Bremia lactucae</name>
    <name type="common">Lettuce downy mildew</name>
    <dbReference type="NCBI Taxonomy" id="4779"/>
    <lineage>
        <taxon>Eukaryota</taxon>
        <taxon>Sar</taxon>
        <taxon>Stramenopiles</taxon>
        <taxon>Oomycota</taxon>
        <taxon>Peronosporomycetes</taxon>
        <taxon>Peronosporales</taxon>
        <taxon>Peronosporaceae</taxon>
        <taxon>Bremia</taxon>
    </lineage>
</organism>
<proteinExistence type="predicted"/>
<comment type="caution">
    <text evidence="2">The sequence shown here is derived from an EMBL/GenBank/DDBJ whole genome shotgun (WGS) entry which is preliminary data.</text>
</comment>
<dbReference type="Proteomes" id="UP000294530">
    <property type="component" value="Unassembled WGS sequence"/>
</dbReference>
<evidence type="ECO:0000313" key="2">
    <source>
        <dbReference type="EMBL" id="TDH69523.1"/>
    </source>
</evidence>
<name>A0A976IEN2_BRELC</name>
<protein>
    <recommendedName>
        <fullName evidence="4">Secreted RxLR effector peptide protein</fullName>
    </recommendedName>
</protein>
<dbReference type="RefSeq" id="XP_067819022.1">
    <property type="nucleotide sequence ID" value="XM_067960377.1"/>
</dbReference>
<evidence type="ECO:0000256" key="1">
    <source>
        <dbReference type="SAM" id="SignalP"/>
    </source>
</evidence>
<accession>A0A976IEN2</accession>
<dbReference type="AlphaFoldDB" id="A0A976IEN2"/>
<feature type="chain" id="PRO_5037859902" description="Secreted RxLR effector peptide protein" evidence="1">
    <location>
        <begin position="21"/>
        <end position="92"/>
    </location>
</feature>
<keyword evidence="3" id="KW-1185">Reference proteome</keyword>
<evidence type="ECO:0000313" key="3">
    <source>
        <dbReference type="Proteomes" id="UP000294530"/>
    </source>
</evidence>
<evidence type="ECO:0008006" key="4">
    <source>
        <dbReference type="Google" id="ProtNLM"/>
    </source>
</evidence>
<feature type="signal peptide" evidence="1">
    <location>
        <begin position="1"/>
        <end position="20"/>
    </location>
</feature>
<reference evidence="2 3" key="1">
    <citation type="journal article" date="2021" name="Genome Biol.">
        <title>AFLAP: assembly-free linkage analysis pipeline using k-mers from genome sequencing data.</title>
        <authorList>
            <person name="Fletcher K."/>
            <person name="Zhang L."/>
            <person name="Gil J."/>
            <person name="Han R."/>
            <person name="Cavanaugh K."/>
            <person name="Michelmore R."/>
        </authorList>
    </citation>
    <scope>NUCLEOTIDE SEQUENCE [LARGE SCALE GENOMIC DNA]</scope>
    <source>
        <strain evidence="2 3">SF5</strain>
    </source>
</reference>
<dbReference type="PROSITE" id="PS51257">
    <property type="entry name" value="PROKAR_LIPOPROTEIN"/>
    <property type="match status" value="1"/>
</dbReference>